<protein>
    <recommendedName>
        <fullName evidence="12">Acidic endochitinase</fullName>
        <ecNumber evidence="4">3.2.1.14</ecNumber>
    </recommendedName>
</protein>
<name>A0A834T501_9FABA</name>
<comment type="catalytic activity">
    <reaction evidence="1">
        <text>Random endo-hydrolysis of N-acetyl-beta-D-glucosaminide (1-&gt;4)-beta-linkages in chitin and chitodextrins.</text>
        <dbReference type="EC" id="3.2.1.14"/>
    </reaction>
</comment>
<evidence type="ECO:0000256" key="11">
    <source>
        <dbReference type="ARBA" id="ARBA00023326"/>
    </source>
</evidence>
<evidence type="ECO:0000256" key="7">
    <source>
        <dbReference type="ARBA" id="ARBA00023024"/>
    </source>
</evidence>
<dbReference type="InterPro" id="IPR017853">
    <property type="entry name" value="GH"/>
</dbReference>
<dbReference type="PANTHER" id="PTHR45708">
    <property type="entry name" value="ENDOCHITINASE"/>
    <property type="match status" value="1"/>
</dbReference>
<feature type="signal peptide" evidence="15">
    <location>
        <begin position="1"/>
        <end position="20"/>
    </location>
</feature>
<evidence type="ECO:0000256" key="14">
    <source>
        <dbReference type="SAM" id="Phobius"/>
    </source>
</evidence>
<evidence type="ECO:0000256" key="3">
    <source>
        <dbReference type="ARBA" id="ARBA00009121"/>
    </source>
</evidence>
<dbReference type="PROSITE" id="PS01095">
    <property type="entry name" value="GH18_1"/>
    <property type="match status" value="1"/>
</dbReference>
<evidence type="ECO:0000256" key="12">
    <source>
        <dbReference type="ARBA" id="ARBA00073139"/>
    </source>
</evidence>
<keyword evidence="17" id="KW-0808">Transferase</keyword>
<keyword evidence="7" id="KW-0146">Chitin degradation</keyword>
<dbReference type="GO" id="GO:0006032">
    <property type="term" value="P:chitin catabolic process"/>
    <property type="evidence" value="ECO:0007669"/>
    <property type="project" value="UniProtKB-KW"/>
</dbReference>
<dbReference type="InterPro" id="IPR001223">
    <property type="entry name" value="Glyco_hydro18_cat"/>
</dbReference>
<keyword evidence="18" id="KW-1185">Reference proteome</keyword>
<dbReference type="FunFam" id="3.20.20.80:FF:000015">
    <property type="entry name" value="Acidic endochitinase SE2"/>
    <property type="match status" value="1"/>
</dbReference>
<dbReference type="InterPro" id="IPR045321">
    <property type="entry name" value="Cts1-like"/>
</dbReference>
<dbReference type="GO" id="GO:0005576">
    <property type="term" value="C:extracellular region"/>
    <property type="evidence" value="ECO:0007669"/>
    <property type="project" value="UniProtKB-SubCell"/>
</dbReference>
<dbReference type="Pfam" id="PF07714">
    <property type="entry name" value="PK_Tyr_Ser-Thr"/>
    <property type="match status" value="1"/>
</dbReference>
<dbReference type="InterPro" id="IPR011009">
    <property type="entry name" value="Kinase-like_dom_sf"/>
</dbReference>
<comment type="caution">
    <text evidence="17">The sequence shown here is derived from an EMBL/GenBank/DDBJ whole genome shotgun (WGS) entry which is preliminary data.</text>
</comment>
<dbReference type="Pfam" id="PF08276">
    <property type="entry name" value="PAN_2"/>
    <property type="match status" value="1"/>
</dbReference>
<evidence type="ECO:0000256" key="15">
    <source>
        <dbReference type="SAM" id="SignalP"/>
    </source>
</evidence>
<comment type="subcellular location">
    <subcellularLocation>
        <location evidence="2">Secreted</location>
        <location evidence="2">Extracellular space</location>
    </subcellularLocation>
</comment>
<dbReference type="PANTHER" id="PTHR45708:SF21">
    <property type="entry name" value="ACIDIC ENDOCHITINASE"/>
    <property type="match status" value="1"/>
</dbReference>
<keyword evidence="8" id="KW-1015">Disulfide bond</keyword>
<dbReference type="InterPro" id="IPR001245">
    <property type="entry name" value="Ser-Thr/Tyr_kinase_cat_dom"/>
</dbReference>
<dbReference type="OrthoDB" id="4062651at2759"/>
<dbReference type="Proteomes" id="UP000634136">
    <property type="component" value="Unassembled WGS sequence"/>
</dbReference>
<feature type="transmembrane region" description="Helical" evidence="14">
    <location>
        <begin position="441"/>
        <end position="464"/>
    </location>
</feature>
<dbReference type="SUPFAM" id="SSF51445">
    <property type="entry name" value="(Trans)glycosidases"/>
    <property type="match status" value="1"/>
</dbReference>
<dbReference type="GO" id="GO:0004672">
    <property type="term" value="F:protein kinase activity"/>
    <property type="evidence" value="ECO:0007669"/>
    <property type="project" value="InterPro"/>
</dbReference>
<dbReference type="GO" id="GO:0000272">
    <property type="term" value="P:polysaccharide catabolic process"/>
    <property type="evidence" value="ECO:0007669"/>
    <property type="project" value="UniProtKB-KW"/>
</dbReference>
<keyword evidence="10 13" id="KW-0326">Glycosidase</keyword>
<keyword evidence="9" id="KW-0119">Carbohydrate metabolism</keyword>
<keyword evidence="17" id="KW-0430">Lectin</keyword>
<evidence type="ECO:0000256" key="8">
    <source>
        <dbReference type="ARBA" id="ARBA00023157"/>
    </source>
</evidence>
<dbReference type="Gene3D" id="1.10.510.10">
    <property type="entry name" value="Transferase(Phosphotransferase) domain 1"/>
    <property type="match status" value="1"/>
</dbReference>
<dbReference type="CDD" id="cd02877">
    <property type="entry name" value="GH18_hevamine_XipI_class_III"/>
    <property type="match status" value="1"/>
</dbReference>
<evidence type="ECO:0000256" key="2">
    <source>
        <dbReference type="ARBA" id="ARBA00004239"/>
    </source>
</evidence>
<dbReference type="PROSITE" id="PS51910">
    <property type="entry name" value="GH18_2"/>
    <property type="match status" value="1"/>
</dbReference>
<evidence type="ECO:0000313" key="17">
    <source>
        <dbReference type="EMBL" id="KAF7814276.1"/>
    </source>
</evidence>
<evidence type="ECO:0000256" key="1">
    <source>
        <dbReference type="ARBA" id="ARBA00000822"/>
    </source>
</evidence>
<dbReference type="InterPro" id="IPR003609">
    <property type="entry name" value="Pan_app"/>
</dbReference>
<dbReference type="GO" id="GO:0030246">
    <property type="term" value="F:carbohydrate binding"/>
    <property type="evidence" value="ECO:0007669"/>
    <property type="project" value="UniProtKB-KW"/>
</dbReference>
<proteinExistence type="inferred from homology"/>
<evidence type="ECO:0000256" key="4">
    <source>
        <dbReference type="ARBA" id="ARBA00012729"/>
    </source>
</evidence>
<evidence type="ECO:0000256" key="9">
    <source>
        <dbReference type="ARBA" id="ARBA00023277"/>
    </source>
</evidence>
<comment type="similarity">
    <text evidence="3">Belongs to the glycosyl hydrolase 18 family. Chitinase class II subfamily.</text>
</comment>
<reference evidence="17" key="1">
    <citation type="submission" date="2020-09" db="EMBL/GenBank/DDBJ databases">
        <title>Genome-Enabled Discovery of Anthraquinone Biosynthesis in Senna tora.</title>
        <authorList>
            <person name="Kang S.-H."/>
            <person name="Pandey R.P."/>
            <person name="Lee C.-M."/>
            <person name="Sim J.-S."/>
            <person name="Jeong J.-T."/>
            <person name="Choi B.-S."/>
            <person name="Jung M."/>
            <person name="Ginzburg D."/>
            <person name="Zhao K."/>
            <person name="Won S.Y."/>
            <person name="Oh T.-J."/>
            <person name="Yu Y."/>
            <person name="Kim N.-H."/>
            <person name="Lee O.R."/>
            <person name="Lee T.-H."/>
            <person name="Bashyal P."/>
            <person name="Kim T.-S."/>
            <person name="Lee W.-H."/>
            <person name="Kawkins C."/>
            <person name="Kim C.-K."/>
            <person name="Kim J.S."/>
            <person name="Ahn B.O."/>
            <person name="Rhee S.Y."/>
            <person name="Sohng J.K."/>
        </authorList>
    </citation>
    <scope>NUCLEOTIDE SEQUENCE</scope>
    <source>
        <tissue evidence="17">Leaf</tissue>
    </source>
</reference>
<keyword evidence="17" id="KW-0675">Receptor</keyword>
<dbReference type="SUPFAM" id="SSF56112">
    <property type="entry name" value="Protein kinase-like (PK-like)"/>
    <property type="match status" value="1"/>
</dbReference>
<evidence type="ECO:0000256" key="5">
    <source>
        <dbReference type="ARBA" id="ARBA00022525"/>
    </source>
</evidence>
<sequence length="629" mass="69340">MTKLIMILPLLFFLPIISFSSTSQDVAVYWGQNGNEGSLNDTCATGKYTIVIIAFLYAFGNNQTPQLNLAGHCDPSPSSSSSSPCTDVSSHVRYCQSRGIKVILSIGGGFDTYNLSSPEDARNLSDYLWNNFLYYTDDSSSSSSSRPLGDSTLDGIDFDVEESTPFLEDLARALKSHSGETKRVYLSAAPQCPFPDPPLGSVLNTGLFDYVWIQFYNHPPCEYTQGNEENFMRNWNQWTTSLKTTKIFMGLPASQDATPTGYVPADLLVSKVVPMVKKSENYGGIMLWSRYYDRVSGYSSVIQNGSVCEVEIRSTSGCGDDDDESSNGFVEGFGYMTRESYKVYESGNLGVLCCEMICRRNCSCVGYAIVNEVDDSGCQIWGRGSTFLQDSGANGKPIYVLQHNYKGNTSLPHSGLKGNGSAYIPSFGVNGRQNFIVKHKVIWLIILIGAILTIPLICYFCFAFRRKHKAKVDRKMKQMKILHEIGGNAMLSLVYGNGKRIKKDRRASNEVEVFSYESIVAATNNFSTDNKLGEGGGYMSPEYAMHGIVSTKADVFSFGVLLLEILSGKKNNSRYDSNRSLSLIGYVSCNRKSRTPIIPTAPAPVVHHIIHDPLLCIGIEELVPIDGIN</sequence>
<evidence type="ECO:0000256" key="13">
    <source>
        <dbReference type="RuleBase" id="RU000489"/>
    </source>
</evidence>
<dbReference type="EMBL" id="JAAIUW010000009">
    <property type="protein sequence ID" value="KAF7814276.1"/>
    <property type="molecule type" value="Genomic_DNA"/>
</dbReference>
<dbReference type="Gene3D" id="3.20.20.80">
    <property type="entry name" value="Glycosidases"/>
    <property type="match status" value="1"/>
</dbReference>
<keyword evidence="6 13" id="KW-0378">Hydrolase</keyword>
<dbReference type="InterPro" id="IPR050542">
    <property type="entry name" value="Glycosyl_Hydrlase18_Chitinase"/>
</dbReference>
<keyword evidence="14" id="KW-0472">Membrane</keyword>
<gene>
    <name evidence="17" type="ORF">G2W53_028245</name>
</gene>
<keyword evidence="14" id="KW-1133">Transmembrane helix</keyword>
<keyword evidence="15" id="KW-0732">Signal</keyword>
<feature type="chain" id="PRO_5032866215" description="Acidic endochitinase" evidence="15">
    <location>
        <begin position="21"/>
        <end position="629"/>
    </location>
</feature>
<organism evidence="17 18">
    <name type="scientific">Senna tora</name>
    <dbReference type="NCBI Taxonomy" id="362788"/>
    <lineage>
        <taxon>Eukaryota</taxon>
        <taxon>Viridiplantae</taxon>
        <taxon>Streptophyta</taxon>
        <taxon>Embryophyta</taxon>
        <taxon>Tracheophyta</taxon>
        <taxon>Spermatophyta</taxon>
        <taxon>Magnoliopsida</taxon>
        <taxon>eudicotyledons</taxon>
        <taxon>Gunneridae</taxon>
        <taxon>Pentapetalae</taxon>
        <taxon>rosids</taxon>
        <taxon>fabids</taxon>
        <taxon>Fabales</taxon>
        <taxon>Fabaceae</taxon>
        <taxon>Caesalpinioideae</taxon>
        <taxon>Cassia clade</taxon>
        <taxon>Senna</taxon>
    </lineage>
</organism>
<keyword evidence="14" id="KW-0812">Transmembrane</keyword>
<keyword evidence="17" id="KW-0418">Kinase</keyword>
<dbReference type="EC" id="3.2.1.14" evidence="4"/>
<dbReference type="Pfam" id="PF00704">
    <property type="entry name" value="Glyco_hydro_18"/>
    <property type="match status" value="1"/>
</dbReference>
<keyword evidence="11" id="KW-0624">Polysaccharide degradation</keyword>
<dbReference type="GO" id="GO:0008843">
    <property type="term" value="F:endochitinase activity"/>
    <property type="evidence" value="ECO:0007669"/>
    <property type="project" value="UniProtKB-EC"/>
</dbReference>
<dbReference type="InterPro" id="IPR001579">
    <property type="entry name" value="Glyco_hydro_18_chit_AS"/>
</dbReference>
<evidence type="ECO:0000259" key="16">
    <source>
        <dbReference type="PROSITE" id="PS51910"/>
    </source>
</evidence>
<accession>A0A834T501</accession>
<evidence type="ECO:0000256" key="6">
    <source>
        <dbReference type="ARBA" id="ARBA00022801"/>
    </source>
</evidence>
<evidence type="ECO:0000313" key="18">
    <source>
        <dbReference type="Proteomes" id="UP000634136"/>
    </source>
</evidence>
<evidence type="ECO:0000256" key="10">
    <source>
        <dbReference type="ARBA" id="ARBA00023295"/>
    </source>
</evidence>
<dbReference type="AlphaFoldDB" id="A0A834T501"/>
<feature type="domain" description="GH18" evidence="16">
    <location>
        <begin position="24"/>
        <end position="309"/>
    </location>
</feature>
<keyword evidence="5" id="KW-0964">Secreted</keyword>